<reference evidence="1 2" key="1">
    <citation type="submission" date="2022-01" db="EMBL/GenBank/DDBJ databases">
        <title>A chromosomal length assembly of Cordylochernes scorpioides.</title>
        <authorList>
            <person name="Zeh D."/>
            <person name="Zeh J."/>
        </authorList>
    </citation>
    <scope>NUCLEOTIDE SEQUENCE [LARGE SCALE GENOMIC DNA]</scope>
    <source>
        <strain evidence="1">IN4F17</strain>
        <tissue evidence="1">Whole Body</tissue>
    </source>
</reference>
<evidence type="ECO:0000313" key="1">
    <source>
        <dbReference type="EMBL" id="UYV74480.1"/>
    </source>
</evidence>
<keyword evidence="2" id="KW-1185">Reference proteome</keyword>
<gene>
    <name evidence="1" type="ORF">LAZ67_11003640</name>
</gene>
<dbReference type="EMBL" id="CP092873">
    <property type="protein sequence ID" value="UYV74480.1"/>
    <property type="molecule type" value="Genomic_DNA"/>
</dbReference>
<organism evidence="1 2">
    <name type="scientific">Cordylochernes scorpioides</name>
    <dbReference type="NCBI Taxonomy" id="51811"/>
    <lineage>
        <taxon>Eukaryota</taxon>
        <taxon>Metazoa</taxon>
        <taxon>Ecdysozoa</taxon>
        <taxon>Arthropoda</taxon>
        <taxon>Chelicerata</taxon>
        <taxon>Arachnida</taxon>
        <taxon>Pseudoscorpiones</taxon>
        <taxon>Cheliferoidea</taxon>
        <taxon>Chernetidae</taxon>
        <taxon>Cordylochernes</taxon>
    </lineage>
</organism>
<sequence length="224" mass="25599">MLQWPPILAKVQPHQRVQVTKRGSGTFFWVHVNFLFLLSCPMKSLRCLRASLSQQSQCPLSFALHWEMGAIATLVTLDSVHLCLLEYMPKEELLPLIEHQIEAPYTSPWEKPLLLMTKNEPPHQFDKKLTTFYHGFGLEYIPSSSFLSPLNYIRSLLMVSSSFLSPLTTYQGIKLVELVDGVVFFFFISTQSYQGIKLVELVDGVFFFLISTHNISGYQACRAC</sequence>
<accession>A0ABY6L3Y7</accession>
<dbReference type="Proteomes" id="UP001235939">
    <property type="component" value="Chromosome 11"/>
</dbReference>
<evidence type="ECO:0000313" key="2">
    <source>
        <dbReference type="Proteomes" id="UP001235939"/>
    </source>
</evidence>
<proteinExistence type="predicted"/>
<name>A0ABY6L3Y7_9ARAC</name>
<protein>
    <submittedName>
        <fullName evidence="1">Uncharacterized protein</fullName>
    </submittedName>
</protein>